<sequence>MTKSSWATFAASRAAVRSGFVAVLQGLIVDRAWDLPAAGGTVLDRWPDIATAVAPQPPDHVQAVAFHPDTGQLDLRPDSPACATQLRLITARIVTAANNAAGTDTVRTVRILHPESSPAPRLASPRPAAAAAPEALVKTREMASPGFHEALAAHRSVTTPRRVDPAIAEAAERQTKALRELSRRAFPETQAAVDDALAPSEAARIQRRRQAAATEAAALRQARADRAGAALVRQAPEKRKPARPAA</sequence>
<protein>
    <recommendedName>
        <fullName evidence="4">DUF721 domain-containing protein</fullName>
    </recommendedName>
</protein>
<keyword evidence="3" id="KW-1185">Reference proteome</keyword>
<name>A0A2A2D9H5_9ACTN</name>
<evidence type="ECO:0000313" key="2">
    <source>
        <dbReference type="EMBL" id="PAU47962.1"/>
    </source>
</evidence>
<dbReference type="RefSeq" id="WP_095581620.1">
    <property type="nucleotide sequence ID" value="NZ_JAJQQQ010000048.1"/>
</dbReference>
<dbReference type="EMBL" id="NSJV01000308">
    <property type="protein sequence ID" value="PAU47962.1"/>
    <property type="molecule type" value="Genomic_DNA"/>
</dbReference>
<proteinExistence type="predicted"/>
<gene>
    <name evidence="2" type="ORF">CK936_15885</name>
</gene>
<dbReference type="InterPro" id="IPR007922">
    <property type="entry name" value="DciA-like"/>
</dbReference>
<dbReference type="Proteomes" id="UP000218944">
    <property type="component" value="Unassembled WGS sequence"/>
</dbReference>
<evidence type="ECO:0000313" key="3">
    <source>
        <dbReference type="Proteomes" id="UP000218944"/>
    </source>
</evidence>
<feature type="region of interest" description="Disordered" evidence="1">
    <location>
        <begin position="216"/>
        <end position="246"/>
    </location>
</feature>
<reference evidence="2 3" key="1">
    <citation type="submission" date="2017-08" db="EMBL/GenBank/DDBJ databases">
        <title>Genome sequence of Streptomyces albireticuli NRRL B-1670.</title>
        <authorList>
            <person name="Graham D.E."/>
            <person name="Mahan K.M."/>
            <person name="Klingeman D.M."/>
            <person name="Hettich R.L."/>
            <person name="Parry R.J."/>
            <person name="Spain J.C."/>
        </authorList>
    </citation>
    <scope>NUCLEOTIDE SEQUENCE [LARGE SCALE GENOMIC DNA]</scope>
    <source>
        <strain evidence="2 3">NRRL B-1670</strain>
    </source>
</reference>
<evidence type="ECO:0000256" key="1">
    <source>
        <dbReference type="SAM" id="MobiDB-lite"/>
    </source>
</evidence>
<comment type="caution">
    <text evidence="2">The sequence shown here is derived from an EMBL/GenBank/DDBJ whole genome shotgun (WGS) entry which is preliminary data.</text>
</comment>
<dbReference type="AlphaFoldDB" id="A0A2A2D9H5"/>
<accession>A0A2A2D9H5</accession>
<dbReference type="Pfam" id="PF05258">
    <property type="entry name" value="DciA"/>
    <property type="match status" value="1"/>
</dbReference>
<organism evidence="2 3">
    <name type="scientific">Streptomyces albireticuli</name>
    <dbReference type="NCBI Taxonomy" id="1940"/>
    <lineage>
        <taxon>Bacteria</taxon>
        <taxon>Bacillati</taxon>
        <taxon>Actinomycetota</taxon>
        <taxon>Actinomycetes</taxon>
        <taxon>Kitasatosporales</taxon>
        <taxon>Streptomycetaceae</taxon>
        <taxon>Streptomyces</taxon>
    </lineage>
</organism>
<evidence type="ECO:0008006" key="4">
    <source>
        <dbReference type="Google" id="ProtNLM"/>
    </source>
</evidence>